<proteinExistence type="predicted"/>
<evidence type="ECO:0000313" key="2">
    <source>
        <dbReference type="EMBL" id="KIG14130.1"/>
    </source>
</evidence>
<reference evidence="2 3" key="1">
    <citation type="submission" date="2014-12" db="EMBL/GenBank/DDBJ databases">
        <title>Genome assembly of Enhygromyxa salina DSM 15201.</title>
        <authorList>
            <person name="Sharma G."/>
            <person name="Subramanian S."/>
        </authorList>
    </citation>
    <scope>NUCLEOTIDE SEQUENCE [LARGE SCALE GENOMIC DNA]</scope>
    <source>
        <strain evidence="2 3">DSM 15201</strain>
    </source>
</reference>
<evidence type="ECO:0000259" key="1">
    <source>
        <dbReference type="Pfam" id="PF01471"/>
    </source>
</evidence>
<dbReference type="RefSeq" id="WP_052554305.1">
    <property type="nucleotide sequence ID" value="NZ_JMCC02000079.1"/>
</dbReference>
<dbReference type="AlphaFoldDB" id="A0A0C2CWX9"/>
<dbReference type="InterPro" id="IPR017853">
    <property type="entry name" value="GH"/>
</dbReference>
<dbReference type="SUPFAM" id="SSF51445">
    <property type="entry name" value="(Trans)glycosidases"/>
    <property type="match status" value="1"/>
</dbReference>
<organism evidence="2 3">
    <name type="scientific">Enhygromyxa salina</name>
    <dbReference type="NCBI Taxonomy" id="215803"/>
    <lineage>
        <taxon>Bacteria</taxon>
        <taxon>Pseudomonadati</taxon>
        <taxon>Myxococcota</taxon>
        <taxon>Polyangia</taxon>
        <taxon>Nannocystales</taxon>
        <taxon>Nannocystaceae</taxon>
        <taxon>Enhygromyxa</taxon>
    </lineage>
</organism>
<dbReference type="InterPro" id="IPR036365">
    <property type="entry name" value="PGBD-like_sf"/>
</dbReference>
<accession>A0A0C2CWX9</accession>
<sequence>MADALTYNKQQGFSRAETAFIQRVVGSNPDGQWGPSTVTAIQSWQAARKIPADGKVWRSTSGDTWPQLLSTGAAGWATATPKITRVGLWTFSDALMPTSSACSHALELAVEAGLTDVVFTLDNDTDTTFELPTTIANIVESGKAYKDKGIDVSLNAFIYPSSDYVTALTDAVLQIDHQLGLRRLDIDAEELWIKHADQAAKDSAAELFGQQLRGAPLFVAINGIVYTKQAALDPLVKQSCVTHVTPQAYSVANKTSSDGKPNATYNPIDLQTTAHTKWAGWWPDRKIIGGFATYNQAGRYELGTLSEDVAIGLALQTWADLGVTEVCGWSIKQVSSVTAALLRQRCPVS</sequence>
<dbReference type="SUPFAM" id="SSF47090">
    <property type="entry name" value="PGBD-like"/>
    <property type="match status" value="1"/>
</dbReference>
<comment type="caution">
    <text evidence="2">The sequence shown here is derived from an EMBL/GenBank/DDBJ whole genome shotgun (WGS) entry which is preliminary data.</text>
</comment>
<dbReference type="InterPro" id="IPR002477">
    <property type="entry name" value="Peptidoglycan-bd-like"/>
</dbReference>
<dbReference type="EMBL" id="JMCC02000079">
    <property type="protein sequence ID" value="KIG14130.1"/>
    <property type="molecule type" value="Genomic_DNA"/>
</dbReference>
<dbReference type="Proteomes" id="UP000031599">
    <property type="component" value="Unassembled WGS sequence"/>
</dbReference>
<protein>
    <recommendedName>
        <fullName evidence="1">Peptidoglycan binding-like domain-containing protein</fullName>
    </recommendedName>
</protein>
<dbReference type="Pfam" id="PF01471">
    <property type="entry name" value="PG_binding_1"/>
    <property type="match status" value="1"/>
</dbReference>
<gene>
    <name evidence="2" type="ORF">DB30_07126</name>
</gene>
<name>A0A0C2CWX9_9BACT</name>
<feature type="domain" description="Peptidoglycan binding-like" evidence="1">
    <location>
        <begin position="27"/>
        <end position="56"/>
    </location>
</feature>
<evidence type="ECO:0000313" key="3">
    <source>
        <dbReference type="Proteomes" id="UP000031599"/>
    </source>
</evidence>